<reference evidence="2" key="2">
    <citation type="submission" date="2015-05" db="EMBL/GenBank/DDBJ databases">
        <title>Complete genome sequence of Corynebacterium mustelae DSM 45274, isolated from various tissues of a male ferret with lethal sepsis.</title>
        <authorList>
            <person name="Ruckert C."/>
            <person name="Albersmeier A."/>
            <person name="Winkler A."/>
            <person name="Tauch A."/>
        </authorList>
    </citation>
    <scope>NUCLEOTIDE SEQUENCE [LARGE SCALE GENOMIC DNA]</scope>
    <source>
        <strain evidence="2">DSM 45274</strain>
    </source>
</reference>
<sequence length="159" mass="17905">MLSAKTTAPKITVMTDDQRHFIDLEALVCSGDCGPFFIGQTTASIKQLFPEVATKLYEKPGFNIWKCGSIELHIENHVVYQIFSDHFPPALAGWGIEINPWIFSTPSDLGWDNVSNQLAKRAMHFREETIADCRRVTLDNAVTLTFDAKTNQLRAFSVQ</sequence>
<evidence type="ECO:0000313" key="1">
    <source>
        <dbReference type="EMBL" id="AKK05419.1"/>
    </source>
</evidence>
<name>A0A0G3GW79_9CORY</name>
<dbReference type="PATRIC" id="fig|571915.4.peg.1145"/>
<proteinExistence type="predicted"/>
<dbReference type="EMBL" id="CP011542">
    <property type="protein sequence ID" value="AKK05419.1"/>
    <property type="molecule type" value="Genomic_DNA"/>
</dbReference>
<organism evidence="1 2">
    <name type="scientific">Corynebacterium mustelae</name>
    <dbReference type="NCBI Taxonomy" id="571915"/>
    <lineage>
        <taxon>Bacteria</taxon>
        <taxon>Bacillati</taxon>
        <taxon>Actinomycetota</taxon>
        <taxon>Actinomycetes</taxon>
        <taxon>Mycobacteriales</taxon>
        <taxon>Corynebacteriaceae</taxon>
        <taxon>Corynebacterium</taxon>
    </lineage>
</organism>
<keyword evidence="2" id="KW-1185">Reference proteome</keyword>
<dbReference type="STRING" id="571915.CMUST_05405"/>
<dbReference type="KEGG" id="cmv:CMUST_05405"/>
<accession>A0A0G3GW79</accession>
<gene>
    <name evidence="1" type="ORF">CMUST_05405</name>
</gene>
<dbReference type="AlphaFoldDB" id="A0A0G3GW79"/>
<evidence type="ECO:0000313" key="2">
    <source>
        <dbReference type="Proteomes" id="UP000035199"/>
    </source>
</evidence>
<protein>
    <submittedName>
        <fullName evidence="1">Uncharacterized protein</fullName>
    </submittedName>
</protein>
<reference evidence="1 2" key="1">
    <citation type="journal article" date="2015" name="Genome Announc.">
        <title>Complete Genome Sequence of the Type Strain Corynebacterium mustelae DSM 45274, Isolated from Various Tissues of a Male Ferret with Lethal Sepsis.</title>
        <authorList>
            <person name="Ruckert C."/>
            <person name="Eimer J."/>
            <person name="Winkler A."/>
            <person name="Tauch A."/>
        </authorList>
    </citation>
    <scope>NUCLEOTIDE SEQUENCE [LARGE SCALE GENOMIC DNA]</scope>
    <source>
        <strain evidence="1 2">DSM 45274</strain>
    </source>
</reference>
<dbReference type="Proteomes" id="UP000035199">
    <property type="component" value="Chromosome"/>
</dbReference>